<dbReference type="EMBL" id="PJQM01004219">
    <property type="protein sequence ID" value="RCH85256.1"/>
    <property type="molecule type" value="Genomic_DNA"/>
</dbReference>
<organism evidence="2 3">
    <name type="scientific">Rhizopus stolonifer</name>
    <name type="common">Rhizopus nigricans</name>
    <dbReference type="NCBI Taxonomy" id="4846"/>
    <lineage>
        <taxon>Eukaryota</taxon>
        <taxon>Fungi</taxon>
        <taxon>Fungi incertae sedis</taxon>
        <taxon>Mucoromycota</taxon>
        <taxon>Mucoromycotina</taxon>
        <taxon>Mucoromycetes</taxon>
        <taxon>Mucorales</taxon>
        <taxon>Mucorineae</taxon>
        <taxon>Rhizopodaceae</taxon>
        <taxon>Rhizopus</taxon>
    </lineage>
</organism>
<evidence type="ECO:0008006" key="4">
    <source>
        <dbReference type="Google" id="ProtNLM"/>
    </source>
</evidence>
<feature type="transmembrane region" description="Helical" evidence="1">
    <location>
        <begin position="112"/>
        <end position="136"/>
    </location>
</feature>
<sequence>MPLFKIRTKSRVTSDFGFSQPTVVTPVQNAYNAYNRLQSPNPTFEEKDPELNYYSRGNMQRDRLLVPSKKPYGFKAQGIEKPSKILHLDQPYRKSSYNKYWCCCCFPCLPAWTRTICCFLFLVLCGVACLLTFFLLSFRTPQILFVGQDPNASLKDILDLQYSIFNSNFFEFNFDHVKTVAYYPTINRTTVGTGKLSNLHLAPQTVTNVTFPMRITSTKLNSNDTDINSDVIRELFSVSCQNEQEKKNIEIDFDLMATLNFRSSPLITFAFTGQKTTIPCDKLNSFINSSQ</sequence>
<accession>A0A367J5S4</accession>
<name>A0A367J5S4_RHIST</name>
<evidence type="ECO:0000313" key="2">
    <source>
        <dbReference type="EMBL" id="RCH85256.1"/>
    </source>
</evidence>
<keyword evidence="1" id="KW-0812">Transmembrane</keyword>
<dbReference type="OrthoDB" id="20273at2759"/>
<dbReference type="AlphaFoldDB" id="A0A367J5S4"/>
<keyword evidence="3" id="KW-1185">Reference proteome</keyword>
<proteinExistence type="predicted"/>
<dbReference type="Proteomes" id="UP000253551">
    <property type="component" value="Unassembled WGS sequence"/>
</dbReference>
<protein>
    <recommendedName>
        <fullName evidence="4">Late embryogenesis abundant protein LEA-2 subgroup domain-containing protein</fullName>
    </recommendedName>
</protein>
<gene>
    <name evidence="2" type="ORF">CU098_006258</name>
</gene>
<comment type="caution">
    <text evidence="2">The sequence shown here is derived from an EMBL/GenBank/DDBJ whole genome shotgun (WGS) entry which is preliminary data.</text>
</comment>
<dbReference type="STRING" id="4846.A0A367J5S4"/>
<evidence type="ECO:0000256" key="1">
    <source>
        <dbReference type="SAM" id="Phobius"/>
    </source>
</evidence>
<evidence type="ECO:0000313" key="3">
    <source>
        <dbReference type="Proteomes" id="UP000253551"/>
    </source>
</evidence>
<keyword evidence="1" id="KW-1133">Transmembrane helix</keyword>
<keyword evidence="1" id="KW-0472">Membrane</keyword>
<reference evidence="2 3" key="1">
    <citation type="journal article" date="2018" name="G3 (Bethesda)">
        <title>Phylogenetic and Phylogenomic Definition of Rhizopus Species.</title>
        <authorList>
            <person name="Gryganskyi A.P."/>
            <person name="Golan J."/>
            <person name="Dolatabadi S."/>
            <person name="Mondo S."/>
            <person name="Robb S."/>
            <person name="Idnurm A."/>
            <person name="Muszewska A."/>
            <person name="Steczkiewicz K."/>
            <person name="Masonjones S."/>
            <person name="Liao H.L."/>
            <person name="Gajdeczka M.T."/>
            <person name="Anike F."/>
            <person name="Vuek A."/>
            <person name="Anishchenko I.M."/>
            <person name="Voigt K."/>
            <person name="de Hoog G.S."/>
            <person name="Smith M.E."/>
            <person name="Heitman J."/>
            <person name="Vilgalys R."/>
            <person name="Stajich J.E."/>
        </authorList>
    </citation>
    <scope>NUCLEOTIDE SEQUENCE [LARGE SCALE GENOMIC DNA]</scope>
    <source>
        <strain evidence="2 3">LSU 92-RS-03</strain>
    </source>
</reference>